<sequence>MVLEQIMDSPLQCVTPSEVVPVTVLAVQRYLLEDELCDTVPKPPLYCYDVIISDEVYQEKCCLDPSLNCLEPS</sequence>
<name>A0ABQ9UMD2_SAGOE</name>
<accession>A0ABQ9UMD2</accession>
<dbReference type="PANTHER" id="PTHR14944">
    <property type="entry name" value="RPA-RELATED PROTEIN RADX"/>
    <property type="match status" value="1"/>
</dbReference>
<dbReference type="Proteomes" id="UP001266305">
    <property type="component" value="Unassembled WGS sequence"/>
</dbReference>
<protein>
    <submittedName>
        <fullName evidence="1">Uncharacterized protein</fullName>
    </submittedName>
</protein>
<dbReference type="PANTHER" id="PTHR14944:SF2">
    <property type="entry name" value="RPA-RELATED PROTEIN RADX"/>
    <property type="match status" value="1"/>
</dbReference>
<reference evidence="1 2" key="1">
    <citation type="submission" date="2023-05" db="EMBL/GenBank/DDBJ databases">
        <title>B98-5 Cell Line De Novo Hybrid Assembly: An Optical Mapping Approach.</title>
        <authorList>
            <person name="Kananen K."/>
            <person name="Auerbach J.A."/>
            <person name="Kautto E."/>
            <person name="Blachly J.S."/>
        </authorList>
    </citation>
    <scope>NUCLEOTIDE SEQUENCE [LARGE SCALE GENOMIC DNA]</scope>
    <source>
        <strain evidence="1">B95-8</strain>
        <tissue evidence="1">Cell line</tissue>
    </source>
</reference>
<organism evidence="1 2">
    <name type="scientific">Saguinus oedipus</name>
    <name type="common">Cotton-top tamarin</name>
    <name type="synonym">Oedipomidas oedipus</name>
    <dbReference type="NCBI Taxonomy" id="9490"/>
    <lineage>
        <taxon>Eukaryota</taxon>
        <taxon>Metazoa</taxon>
        <taxon>Chordata</taxon>
        <taxon>Craniata</taxon>
        <taxon>Vertebrata</taxon>
        <taxon>Euteleostomi</taxon>
        <taxon>Mammalia</taxon>
        <taxon>Eutheria</taxon>
        <taxon>Euarchontoglires</taxon>
        <taxon>Primates</taxon>
        <taxon>Haplorrhini</taxon>
        <taxon>Platyrrhini</taxon>
        <taxon>Cebidae</taxon>
        <taxon>Callitrichinae</taxon>
        <taxon>Saguinus</taxon>
    </lineage>
</organism>
<dbReference type="EMBL" id="JASSZA010000011">
    <property type="protein sequence ID" value="KAK2098001.1"/>
    <property type="molecule type" value="Genomic_DNA"/>
</dbReference>
<dbReference type="InterPro" id="IPR040893">
    <property type="entry name" value="RADX"/>
</dbReference>
<proteinExistence type="predicted"/>
<evidence type="ECO:0000313" key="1">
    <source>
        <dbReference type="EMBL" id="KAK2098001.1"/>
    </source>
</evidence>
<dbReference type="Pfam" id="PF17659">
    <property type="entry name" value="RADX"/>
    <property type="match status" value="1"/>
</dbReference>
<keyword evidence="2" id="KW-1185">Reference proteome</keyword>
<comment type="caution">
    <text evidence="1">The sequence shown here is derived from an EMBL/GenBank/DDBJ whole genome shotgun (WGS) entry which is preliminary data.</text>
</comment>
<gene>
    <name evidence="1" type="ORF">P7K49_023452</name>
</gene>
<evidence type="ECO:0000313" key="2">
    <source>
        <dbReference type="Proteomes" id="UP001266305"/>
    </source>
</evidence>